<protein>
    <recommendedName>
        <fullName evidence="4">Lipoprotein</fullName>
    </recommendedName>
</protein>
<gene>
    <name evidence="2" type="ORF">ERS852407_03250</name>
</gene>
<evidence type="ECO:0000313" key="3">
    <source>
        <dbReference type="Proteomes" id="UP000095651"/>
    </source>
</evidence>
<dbReference type="RefSeq" id="WP_055656743.1">
    <property type="nucleotide sequence ID" value="NZ_CABIXC010000008.1"/>
</dbReference>
<name>A0A174G7L9_9FIRM</name>
<feature type="chain" id="PRO_5008022313" description="Lipoprotein" evidence="1">
    <location>
        <begin position="22"/>
        <end position="155"/>
    </location>
</feature>
<dbReference type="PROSITE" id="PS51257">
    <property type="entry name" value="PROKAR_LIPOPROTEIN"/>
    <property type="match status" value="1"/>
</dbReference>
<dbReference type="EMBL" id="CYZE01000008">
    <property type="protein sequence ID" value="CUO57647.1"/>
    <property type="molecule type" value="Genomic_DNA"/>
</dbReference>
<evidence type="ECO:0008006" key="4">
    <source>
        <dbReference type="Google" id="ProtNLM"/>
    </source>
</evidence>
<dbReference type="Proteomes" id="UP000095651">
    <property type="component" value="Unassembled WGS sequence"/>
</dbReference>
<dbReference type="AlphaFoldDB" id="A0A174G7L9"/>
<evidence type="ECO:0000256" key="1">
    <source>
        <dbReference type="SAM" id="SignalP"/>
    </source>
</evidence>
<reference evidence="2 3" key="1">
    <citation type="submission" date="2015-09" db="EMBL/GenBank/DDBJ databases">
        <authorList>
            <consortium name="Pathogen Informatics"/>
        </authorList>
    </citation>
    <scope>NUCLEOTIDE SEQUENCE [LARGE SCALE GENOMIC DNA]</scope>
    <source>
        <strain evidence="2 3">2789STDY5608850</strain>
    </source>
</reference>
<proteinExistence type="predicted"/>
<organism evidence="2 3">
    <name type="scientific">Hungatella hathewayi</name>
    <dbReference type="NCBI Taxonomy" id="154046"/>
    <lineage>
        <taxon>Bacteria</taxon>
        <taxon>Bacillati</taxon>
        <taxon>Bacillota</taxon>
        <taxon>Clostridia</taxon>
        <taxon>Lachnospirales</taxon>
        <taxon>Lachnospiraceae</taxon>
        <taxon>Hungatella</taxon>
    </lineage>
</organism>
<keyword evidence="1" id="KW-0732">Signal</keyword>
<sequence length="155" mass="17023">MKRTALFTILIIFCLSITACATDPNHLTDAQTSIFHSLNVTHTDRSIVVKADAYLNITDADFLIIDVSEEDTVSLTYTLTKNKGDITLSYRTPEDSTVLLADTEDKTYGEETITLQPGTTTFFLAGTDASFQVSFSVKDIDISKVKSINDTAPEL</sequence>
<feature type="signal peptide" evidence="1">
    <location>
        <begin position="1"/>
        <end position="21"/>
    </location>
</feature>
<accession>A0A174G7L9</accession>
<evidence type="ECO:0000313" key="2">
    <source>
        <dbReference type="EMBL" id="CUO57647.1"/>
    </source>
</evidence>